<evidence type="ECO:0008006" key="3">
    <source>
        <dbReference type="Google" id="ProtNLM"/>
    </source>
</evidence>
<sequence length="353" mass="38935">MEALVIRPPPHRHDYAASGMVHPSVAVLEARVRRGPEVVREALQTALPAGLMPWSETSLVLTGIGASGAVARTAEALLRHETSLRVSSLPLSEFVSRDVDLQGKTLVLLSQELSPNATLALQRVERFQSALLITSLDARDERLHGFKQSGGRIFTLPPKEEPDFLVRMMGPLATVMGLLRLAWAGEGQKAPAELARVPEAMAAALEKGFDAARSWPDDVLRPPMLATGAYSGCLEVIRWTWMEAWWTEAPPMWDVLEVAHGPWQTQTKMQGPWLGFTRPDDMAGLWPRFESMLPAGQSLVRAEATLPAPFCFFEHAAFVQGLLAGVLKRRDVDLKQWPGHGTDAPLYRFDGQR</sequence>
<dbReference type="AlphaFoldDB" id="A0A2W5U801"/>
<organism evidence="1 2">
    <name type="scientific">Archangium gephyra</name>
    <dbReference type="NCBI Taxonomy" id="48"/>
    <lineage>
        <taxon>Bacteria</taxon>
        <taxon>Pseudomonadati</taxon>
        <taxon>Myxococcota</taxon>
        <taxon>Myxococcia</taxon>
        <taxon>Myxococcales</taxon>
        <taxon>Cystobacterineae</taxon>
        <taxon>Archangiaceae</taxon>
        <taxon>Archangium</taxon>
    </lineage>
</organism>
<gene>
    <name evidence="1" type="ORF">DI536_33210</name>
</gene>
<accession>A0A2W5U801</accession>
<evidence type="ECO:0000313" key="2">
    <source>
        <dbReference type="Proteomes" id="UP000249061"/>
    </source>
</evidence>
<dbReference type="Proteomes" id="UP000249061">
    <property type="component" value="Unassembled WGS sequence"/>
</dbReference>
<name>A0A2W5U801_9BACT</name>
<protein>
    <recommendedName>
        <fullName evidence="3">SIS domain-containing protein</fullName>
    </recommendedName>
</protein>
<reference evidence="1 2" key="1">
    <citation type="submission" date="2017-08" db="EMBL/GenBank/DDBJ databases">
        <title>Infants hospitalized years apart are colonized by the same room-sourced microbial strains.</title>
        <authorList>
            <person name="Brooks B."/>
            <person name="Olm M.R."/>
            <person name="Firek B.A."/>
            <person name="Baker R."/>
            <person name="Thomas B.C."/>
            <person name="Morowitz M.J."/>
            <person name="Banfield J.F."/>
        </authorList>
    </citation>
    <scope>NUCLEOTIDE SEQUENCE [LARGE SCALE GENOMIC DNA]</scope>
    <source>
        <strain evidence="1">S2_003_000_R2_14</strain>
    </source>
</reference>
<comment type="caution">
    <text evidence="1">The sequence shown here is derived from an EMBL/GenBank/DDBJ whole genome shotgun (WGS) entry which is preliminary data.</text>
</comment>
<proteinExistence type="predicted"/>
<evidence type="ECO:0000313" key="1">
    <source>
        <dbReference type="EMBL" id="PZR05018.1"/>
    </source>
</evidence>
<dbReference type="EMBL" id="QFQP01000049">
    <property type="protein sequence ID" value="PZR05018.1"/>
    <property type="molecule type" value="Genomic_DNA"/>
</dbReference>